<feature type="transmembrane region" description="Helical" evidence="1">
    <location>
        <begin position="53"/>
        <end position="72"/>
    </location>
</feature>
<dbReference type="AlphaFoldDB" id="A0A067C226"/>
<dbReference type="Proteomes" id="UP000030745">
    <property type="component" value="Unassembled WGS sequence"/>
</dbReference>
<feature type="transmembrane region" description="Helical" evidence="1">
    <location>
        <begin position="84"/>
        <end position="105"/>
    </location>
</feature>
<dbReference type="RefSeq" id="XP_012208435.1">
    <property type="nucleotide sequence ID" value="XM_012353045.1"/>
</dbReference>
<evidence type="ECO:0000313" key="2">
    <source>
        <dbReference type="EMBL" id="KDO20857.1"/>
    </source>
</evidence>
<dbReference type="PANTHER" id="PTHR12242:SF22">
    <property type="entry name" value="OS02G0130600 PROTEIN"/>
    <property type="match status" value="1"/>
</dbReference>
<feature type="transmembrane region" description="Helical" evidence="1">
    <location>
        <begin position="182"/>
        <end position="202"/>
    </location>
</feature>
<organism evidence="2 3">
    <name type="scientific">Saprolegnia parasitica (strain CBS 223.65)</name>
    <dbReference type="NCBI Taxonomy" id="695850"/>
    <lineage>
        <taxon>Eukaryota</taxon>
        <taxon>Sar</taxon>
        <taxon>Stramenopiles</taxon>
        <taxon>Oomycota</taxon>
        <taxon>Saprolegniomycetes</taxon>
        <taxon>Saprolegniales</taxon>
        <taxon>Saprolegniaceae</taxon>
        <taxon>Saprolegnia</taxon>
    </lineage>
</organism>
<sequence length="277" mass="30868">MVLVLQAILVGVFIGVVVAGCIAYIVSRHCRSQAAVADVYFAYPSRAQPVLATIYRGGCSIFYIVILLLELIENGFSIYKYYTIWNFTLQLIYFVWATTFSLRLAMLPAKAPIRVTPELRALNTLFGWILPVSFVVLIVFWALLYGPGYDLSTYSVAEHAVNNILLVLEFVANDFYVGKASIVYACLLWPALYAAWACLSYATWLGSWPYKFLDLDKNSAIGWYIGVLLGHFILFGAAYLLGVLKRKLKPSLVTTPPILAEPLPVSSRDLDSIQIAP</sequence>
<protein>
    <submittedName>
        <fullName evidence="2">Uncharacterized protein</fullName>
    </submittedName>
</protein>
<name>A0A067C226_SAPPC</name>
<evidence type="ECO:0000256" key="1">
    <source>
        <dbReference type="SAM" id="Phobius"/>
    </source>
</evidence>
<dbReference type="KEGG" id="spar:SPRG_14088"/>
<accession>A0A067C226</accession>
<evidence type="ECO:0000313" key="3">
    <source>
        <dbReference type="Proteomes" id="UP000030745"/>
    </source>
</evidence>
<proteinExistence type="predicted"/>
<reference evidence="2 3" key="1">
    <citation type="journal article" date="2013" name="PLoS Genet.">
        <title>Distinctive expansion of potential virulence genes in the genome of the oomycete fish pathogen Saprolegnia parasitica.</title>
        <authorList>
            <person name="Jiang R.H."/>
            <person name="de Bruijn I."/>
            <person name="Haas B.J."/>
            <person name="Belmonte R."/>
            <person name="Lobach L."/>
            <person name="Christie J."/>
            <person name="van den Ackerveken G."/>
            <person name="Bottin A."/>
            <person name="Bulone V."/>
            <person name="Diaz-Moreno S.M."/>
            <person name="Dumas B."/>
            <person name="Fan L."/>
            <person name="Gaulin E."/>
            <person name="Govers F."/>
            <person name="Grenville-Briggs L.J."/>
            <person name="Horner N.R."/>
            <person name="Levin J.Z."/>
            <person name="Mammella M."/>
            <person name="Meijer H.J."/>
            <person name="Morris P."/>
            <person name="Nusbaum C."/>
            <person name="Oome S."/>
            <person name="Phillips A.J."/>
            <person name="van Rooyen D."/>
            <person name="Rzeszutek E."/>
            <person name="Saraiva M."/>
            <person name="Secombes C.J."/>
            <person name="Seidl M.F."/>
            <person name="Snel B."/>
            <person name="Stassen J.H."/>
            <person name="Sykes S."/>
            <person name="Tripathy S."/>
            <person name="van den Berg H."/>
            <person name="Vega-Arreguin J.C."/>
            <person name="Wawra S."/>
            <person name="Young S.K."/>
            <person name="Zeng Q."/>
            <person name="Dieguez-Uribeondo J."/>
            <person name="Russ C."/>
            <person name="Tyler B.M."/>
            <person name="van West P."/>
        </authorList>
    </citation>
    <scope>NUCLEOTIDE SEQUENCE [LARGE SCALE GENOMIC DNA]</scope>
    <source>
        <strain evidence="2 3">CBS 223.65</strain>
    </source>
</reference>
<gene>
    <name evidence="2" type="ORF">SPRG_14088</name>
</gene>
<feature type="transmembrane region" description="Helical" evidence="1">
    <location>
        <begin position="222"/>
        <end position="244"/>
    </location>
</feature>
<dbReference type="OrthoDB" id="419711at2759"/>
<dbReference type="GO" id="GO:0016020">
    <property type="term" value="C:membrane"/>
    <property type="evidence" value="ECO:0007669"/>
    <property type="project" value="TreeGrafter"/>
</dbReference>
<dbReference type="GeneID" id="24135916"/>
<feature type="transmembrane region" description="Helical" evidence="1">
    <location>
        <begin position="6"/>
        <end position="26"/>
    </location>
</feature>
<dbReference type="EMBL" id="KK583301">
    <property type="protein sequence ID" value="KDO20857.1"/>
    <property type="molecule type" value="Genomic_DNA"/>
</dbReference>
<keyword evidence="3" id="KW-1185">Reference proteome</keyword>
<dbReference type="VEuPathDB" id="FungiDB:SPRG_14088"/>
<keyword evidence="1" id="KW-1133">Transmembrane helix</keyword>
<feature type="transmembrane region" description="Helical" evidence="1">
    <location>
        <begin position="151"/>
        <end position="170"/>
    </location>
</feature>
<keyword evidence="1" id="KW-0812">Transmembrane</keyword>
<keyword evidence="1" id="KW-0472">Membrane</keyword>
<feature type="transmembrane region" description="Helical" evidence="1">
    <location>
        <begin position="125"/>
        <end position="145"/>
    </location>
</feature>
<dbReference type="PANTHER" id="PTHR12242">
    <property type="entry name" value="OS02G0130600 PROTEIN-RELATED"/>
    <property type="match status" value="1"/>
</dbReference>